<reference evidence="2" key="1">
    <citation type="submission" date="2018-05" db="EMBL/GenBank/DDBJ databases">
        <authorList>
            <person name="Lanie J.A."/>
            <person name="Ng W.-L."/>
            <person name="Kazmierczak K.M."/>
            <person name="Andrzejewski T.M."/>
            <person name="Davidsen T.M."/>
            <person name="Wayne K.J."/>
            <person name="Tettelin H."/>
            <person name="Glass J.I."/>
            <person name="Rusch D."/>
            <person name="Podicherti R."/>
            <person name="Tsui H.-C.T."/>
            <person name="Winkler M.E."/>
        </authorList>
    </citation>
    <scope>NUCLEOTIDE SEQUENCE</scope>
</reference>
<evidence type="ECO:0000313" key="2">
    <source>
        <dbReference type="EMBL" id="SVA58176.1"/>
    </source>
</evidence>
<evidence type="ECO:0000256" key="1">
    <source>
        <dbReference type="SAM" id="Phobius"/>
    </source>
</evidence>
<keyword evidence="1" id="KW-1133">Transmembrane helix</keyword>
<feature type="transmembrane region" description="Helical" evidence="1">
    <location>
        <begin position="7"/>
        <end position="24"/>
    </location>
</feature>
<protein>
    <recommendedName>
        <fullName evidence="3">DUF885 domain-containing protein</fullName>
    </recommendedName>
</protein>
<keyword evidence="1" id="KW-0812">Transmembrane</keyword>
<organism evidence="2">
    <name type="scientific">marine metagenome</name>
    <dbReference type="NCBI Taxonomy" id="408172"/>
    <lineage>
        <taxon>unclassified sequences</taxon>
        <taxon>metagenomes</taxon>
        <taxon>ecological metagenomes</taxon>
    </lineage>
</organism>
<dbReference type="AlphaFoldDB" id="A0A381X067"/>
<dbReference type="Pfam" id="PF05960">
    <property type="entry name" value="DUF885"/>
    <property type="match status" value="1"/>
</dbReference>
<name>A0A381X067_9ZZZZ</name>
<dbReference type="InterPro" id="IPR010281">
    <property type="entry name" value="DUF885"/>
</dbReference>
<proteinExistence type="predicted"/>
<accession>A0A381X067</accession>
<sequence>MSFKINWFFYFICIQLIGFSMVNLSCERKIEKATTTNDYQDLIILFREFRDFQDPTLVNGIPDFTERAMNEQNGGLKVLQNKLSTIDTTGWSIPYQVDYHLLRAEMNGLEFQHRILKPWSRDPCFYSIRPGMTDHFSIEGVLPTPESFPLLENDFQTLKTKLENVPKIYAQAQKNLTNAAGDLARLAIHFTKEDVQLLNDLVDRLKTYHPKLALHAQKARDSVEDYLQWLIKNQDSMTEPAGLGIENYNWWLKNVHLVPYTWDEIVNAVHMEDNRLYTFLKLEQNQNRDLPKMNSVKSPQEYHDYVRGAVDHLMKFLEEEEIFTVQDNLDIEKYWSARKSSFRLGSDALGVPDYFSYYVHREPVPHEAHEGLGHDFEWQRLANDDREIRGTRRLYFIEWIRDEGWAFALEELLMHAGVLNNRPARGKEIVYEQAIFRNCRALSDLRMHSRELNLDEAMEFCVDCAPHSELLDDSHHLWYEMRTTLRIPGWHMGMVLGKIQIMKLFRDRAKQLGDEFKLNQFLDEFLATGFIPISLVRWEMTGLDDEIKELVQ</sequence>
<evidence type="ECO:0008006" key="3">
    <source>
        <dbReference type="Google" id="ProtNLM"/>
    </source>
</evidence>
<dbReference type="EMBL" id="UINC01013470">
    <property type="protein sequence ID" value="SVA58176.1"/>
    <property type="molecule type" value="Genomic_DNA"/>
</dbReference>
<gene>
    <name evidence="2" type="ORF">METZ01_LOCUS111030</name>
</gene>
<keyword evidence="1" id="KW-0472">Membrane</keyword>